<gene>
    <name evidence="2" type="ORF">UFOPK2289_00386</name>
    <name evidence="3" type="ORF">UFOPK2822_00039</name>
    <name evidence="4" type="ORF">UFOPK3346_00134</name>
    <name evidence="5" type="ORF">UFOPK3670_00470</name>
    <name evidence="6" type="ORF">UFOPK4308_00634</name>
</gene>
<evidence type="ECO:0000256" key="1">
    <source>
        <dbReference type="SAM" id="Phobius"/>
    </source>
</evidence>
<feature type="transmembrane region" description="Helical" evidence="1">
    <location>
        <begin position="6"/>
        <end position="25"/>
    </location>
</feature>
<dbReference type="EMBL" id="CAFBQL010000003">
    <property type="protein sequence ID" value="CAB5056596.1"/>
    <property type="molecule type" value="Genomic_DNA"/>
</dbReference>
<evidence type="ECO:0000313" key="4">
    <source>
        <dbReference type="EMBL" id="CAB4855935.1"/>
    </source>
</evidence>
<dbReference type="EMBL" id="CAEZWT010000006">
    <property type="protein sequence ID" value="CAB4659347.1"/>
    <property type="molecule type" value="Genomic_DNA"/>
</dbReference>
<dbReference type="EMBL" id="CAFBMV010000003">
    <property type="protein sequence ID" value="CAB4917982.1"/>
    <property type="molecule type" value="Genomic_DNA"/>
</dbReference>
<keyword evidence="1" id="KW-0472">Membrane</keyword>
<dbReference type="EMBL" id="CAFBLE010000001">
    <property type="protein sequence ID" value="CAB4855935.1"/>
    <property type="molecule type" value="Genomic_DNA"/>
</dbReference>
<keyword evidence="1" id="KW-1133">Transmembrane helix</keyword>
<evidence type="ECO:0000313" key="5">
    <source>
        <dbReference type="EMBL" id="CAB4917982.1"/>
    </source>
</evidence>
<evidence type="ECO:0000313" key="6">
    <source>
        <dbReference type="EMBL" id="CAB5056596.1"/>
    </source>
</evidence>
<evidence type="ECO:0000313" key="2">
    <source>
        <dbReference type="EMBL" id="CAB4659347.1"/>
    </source>
</evidence>
<reference evidence="6" key="1">
    <citation type="submission" date="2020-05" db="EMBL/GenBank/DDBJ databases">
        <authorList>
            <person name="Chiriac C."/>
            <person name="Salcher M."/>
            <person name="Ghai R."/>
            <person name="Kavagutti S V."/>
        </authorList>
    </citation>
    <scope>NUCLEOTIDE SEQUENCE</scope>
</reference>
<protein>
    <submittedName>
        <fullName evidence="6">Unannotated protein</fullName>
    </submittedName>
</protein>
<dbReference type="EMBL" id="CAEZZC010000001">
    <property type="protein sequence ID" value="CAB4739068.1"/>
    <property type="molecule type" value="Genomic_DNA"/>
</dbReference>
<keyword evidence="1" id="KW-0812">Transmembrane</keyword>
<sequence length="34" mass="3631">MELITSIALALAAIILGAALIAYGVSDFRRKGRR</sequence>
<accession>A0A6J7TV80</accession>
<organism evidence="6">
    <name type="scientific">freshwater metagenome</name>
    <dbReference type="NCBI Taxonomy" id="449393"/>
    <lineage>
        <taxon>unclassified sequences</taxon>
        <taxon>metagenomes</taxon>
        <taxon>ecological metagenomes</taxon>
    </lineage>
</organism>
<name>A0A6J7TV80_9ZZZZ</name>
<dbReference type="AlphaFoldDB" id="A0A6J7TV80"/>
<evidence type="ECO:0000313" key="3">
    <source>
        <dbReference type="EMBL" id="CAB4739068.1"/>
    </source>
</evidence>
<proteinExistence type="predicted"/>